<evidence type="ECO:0000313" key="3">
    <source>
        <dbReference type="Proteomes" id="UP000324159"/>
    </source>
</evidence>
<proteinExistence type="predicted"/>
<name>A0A5D3WLB8_9BACT</name>
<protein>
    <submittedName>
        <fullName evidence="2">Uncharacterized protein</fullName>
    </submittedName>
</protein>
<evidence type="ECO:0000256" key="1">
    <source>
        <dbReference type="SAM" id="Phobius"/>
    </source>
</evidence>
<dbReference type="RefSeq" id="WP_148895392.1">
    <property type="nucleotide sequence ID" value="NZ_VNIB01000004.1"/>
</dbReference>
<dbReference type="AlphaFoldDB" id="A0A5D3WLB8"/>
<keyword evidence="1" id="KW-1133">Transmembrane helix</keyword>
<accession>A0A5D3WLB8</accession>
<gene>
    <name evidence="2" type="ORF">EDC39_10448</name>
</gene>
<feature type="transmembrane region" description="Helical" evidence="1">
    <location>
        <begin position="82"/>
        <end position="98"/>
    </location>
</feature>
<dbReference type="Proteomes" id="UP000324159">
    <property type="component" value="Unassembled WGS sequence"/>
</dbReference>
<keyword evidence="1" id="KW-0812">Transmembrane</keyword>
<sequence length="141" mass="15501">MNRSAALFATTFTAGLLGGLINSLAAHYAGAWGLTAMLGVNLHPPLTAQWLYPRLVWGGIWGLAYFFTIGRPRTRRHWVRKGIWVSLLPSAVQLFIIFPNNTPHGMFGLGLGPLTPLVVIILNAIWGLFTGIFTRAFWGRG</sequence>
<feature type="transmembrane region" description="Helical" evidence="1">
    <location>
        <begin position="50"/>
        <end position="70"/>
    </location>
</feature>
<keyword evidence="3" id="KW-1185">Reference proteome</keyword>
<organism evidence="2 3">
    <name type="scientific">Geothermobacter ehrlichii</name>
    <dbReference type="NCBI Taxonomy" id="213224"/>
    <lineage>
        <taxon>Bacteria</taxon>
        <taxon>Pseudomonadati</taxon>
        <taxon>Thermodesulfobacteriota</taxon>
        <taxon>Desulfuromonadia</taxon>
        <taxon>Desulfuromonadales</taxon>
        <taxon>Geothermobacteraceae</taxon>
        <taxon>Geothermobacter</taxon>
    </lineage>
</organism>
<dbReference type="EMBL" id="VNIB01000004">
    <property type="protein sequence ID" value="TYO98924.1"/>
    <property type="molecule type" value="Genomic_DNA"/>
</dbReference>
<feature type="transmembrane region" description="Helical" evidence="1">
    <location>
        <begin position="118"/>
        <end position="138"/>
    </location>
</feature>
<reference evidence="2 3" key="1">
    <citation type="submission" date="2019-07" db="EMBL/GenBank/DDBJ databases">
        <title>Genomic Encyclopedia of Type Strains, Phase IV (KMG-IV): sequencing the most valuable type-strain genomes for metagenomic binning, comparative biology and taxonomic classification.</title>
        <authorList>
            <person name="Goeker M."/>
        </authorList>
    </citation>
    <scope>NUCLEOTIDE SEQUENCE [LARGE SCALE GENOMIC DNA]</scope>
    <source>
        <strain evidence="2 3">SS015</strain>
    </source>
</reference>
<keyword evidence="1" id="KW-0472">Membrane</keyword>
<comment type="caution">
    <text evidence="2">The sequence shown here is derived from an EMBL/GenBank/DDBJ whole genome shotgun (WGS) entry which is preliminary data.</text>
</comment>
<dbReference type="OrthoDB" id="458509at2"/>
<evidence type="ECO:0000313" key="2">
    <source>
        <dbReference type="EMBL" id="TYO98924.1"/>
    </source>
</evidence>